<keyword evidence="1" id="KW-0472">Membrane</keyword>
<keyword evidence="1" id="KW-0812">Transmembrane</keyword>
<dbReference type="EMBL" id="FP929052">
    <property type="protein sequence ID" value="CBL16398.1"/>
    <property type="molecule type" value="Genomic_DNA"/>
</dbReference>
<evidence type="ECO:0000313" key="3">
    <source>
        <dbReference type="Proteomes" id="UP000007054"/>
    </source>
</evidence>
<dbReference type="STRING" id="213810.RUM_01310"/>
<dbReference type="KEGG" id="rch:RUM_01310"/>
<keyword evidence="1" id="KW-1133">Transmembrane helix</keyword>
<proteinExistence type="predicted"/>
<sequence length="50" mass="5786">MIEMLFFLIGMVLGGLVAFVILCCFQLHRINRYEAQLQRLKAQLSARDTN</sequence>
<protein>
    <submittedName>
        <fullName evidence="2">Uncharacterized protein</fullName>
    </submittedName>
</protein>
<gene>
    <name evidence="2" type="ordered locus">RUM_01310</name>
</gene>
<dbReference type="Proteomes" id="UP000007054">
    <property type="component" value="Chromosome"/>
</dbReference>
<accession>D4L9V3</accession>
<dbReference type="HOGENOM" id="CLU_3122324_0_0_9"/>
<organism evidence="2 3">
    <name type="scientific">Ruminococcus champanellensis (strain DSM 18848 / JCM 17042 / KCTC 15320 / 18P13)</name>
    <dbReference type="NCBI Taxonomy" id="213810"/>
    <lineage>
        <taxon>Bacteria</taxon>
        <taxon>Bacillati</taxon>
        <taxon>Bacillota</taxon>
        <taxon>Clostridia</taxon>
        <taxon>Eubacteriales</taxon>
        <taxon>Oscillospiraceae</taxon>
        <taxon>Ruminococcus</taxon>
    </lineage>
</organism>
<reference evidence="2" key="1">
    <citation type="submission" date="2010-03" db="EMBL/GenBank/DDBJ databases">
        <title>The genome sequence of Ruminococcus sp. 18P13.</title>
        <authorList>
            <consortium name="metaHIT consortium -- http://www.metahit.eu/"/>
            <person name="Pajon A."/>
            <person name="Turner K."/>
            <person name="Parkhill J."/>
            <person name="Bernalier A."/>
        </authorList>
    </citation>
    <scope>NUCLEOTIDE SEQUENCE [LARGE SCALE GENOMIC DNA]</scope>
    <source>
        <strain evidence="2">Type strain: 18P13</strain>
    </source>
</reference>
<reference evidence="2" key="2">
    <citation type="submission" date="2010-03" db="EMBL/GenBank/DDBJ databases">
        <authorList>
            <person name="Pajon A."/>
        </authorList>
    </citation>
    <scope>NUCLEOTIDE SEQUENCE</scope>
    <source>
        <strain evidence="2">Type strain: 18P13</strain>
    </source>
</reference>
<feature type="transmembrane region" description="Helical" evidence="1">
    <location>
        <begin position="6"/>
        <end position="27"/>
    </location>
</feature>
<evidence type="ECO:0000313" key="2">
    <source>
        <dbReference type="EMBL" id="CBL16398.1"/>
    </source>
</evidence>
<dbReference type="AlphaFoldDB" id="D4L9V3"/>
<keyword evidence="3" id="KW-1185">Reference proteome</keyword>
<evidence type="ECO:0000256" key="1">
    <source>
        <dbReference type="SAM" id="Phobius"/>
    </source>
</evidence>
<name>D4L9V3_RUMC1</name>